<dbReference type="EMBL" id="VSFG01000001">
    <property type="protein sequence ID" value="TYB50074.1"/>
    <property type="molecule type" value="Genomic_DNA"/>
</dbReference>
<evidence type="ECO:0000259" key="1">
    <source>
        <dbReference type="Pfam" id="PF00561"/>
    </source>
</evidence>
<name>A0A5D0P144_9ACTN</name>
<dbReference type="Gene3D" id="3.40.50.1820">
    <property type="entry name" value="alpha/beta hydrolase"/>
    <property type="match status" value="1"/>
</dbReference>
<protein>
    <submittedName>
        <fullName evidence="2">Alpha/beta hydrolase</fullName>
    </submittedName>
</protein>
<sequence>MMHGGHMRASLPLGEDVFADAGYSVLAPSRPGYGRTPLTTGTSAPGFADVVADLCDRLGIGSLAAVVGQSAGGPSAVAVAARHPGLVRRLVLQSAVGPLPWPDRRTRLGGRVVFDPRAERVTWALLHLLMRRAPGIGLRLLLGELSVQPIGPILAAMAEPHRTMAATLFQHMRSGSGFAADLRDFGDASAYREVASSVVQPALVIAGPEDGAVPFAHAKALAAALPDAHLITSEAPTHFIWLSPDYPGIARAIIDFLEDRRLA</sequence>
<accession>A0A5D0P144</accession>
<dbReference type="STRING" id="1220554.GCA_001552135_07532"/>
<dbReference type="PANTHER" id="PTHR43433:SF1">
    <property type="entry name" value="BLL5160 PROTEIN"/>
    <property type="match status" value="1"/>
</dbReference>
<keyword evidence="2" id="KW-0378">Hydrolase</keyword>
<dbReference type="PRINTS" id="PR00111">
    <property type="entry name" value="ABHYDROLASE"/>
</dbReference>
<feature type="domain" description="AB hydrolase-1" evidence="1">
    <location>
        <begin position="18"/>
        <end position="238"/>
    </location>
</feature>
<dbReference type="GO" id="GO:0016787">
    <property type="term" value="F:hydrolase activity"/>
    <property type="evidence" value="ECO:0007669"/>
    <property type="project" value="UniProtKB-KW"/>
</dbReference>
<dbReference type="InterPro" id="IPR050471">
    <property type="entry name" value="AB_hydrolase"/>
</dbReference>
<evidence type="ECO:0000313" key="2">
    <source>
        <dbReference type="EMBL" id="TYB50074.1"/>
    </source>
</evidence>
<dbReference type="InterPro" id="IPR000073">
    <property type="entry name" value="AB_hydrolase_1"/>
</dbReference>
<comment type="caution">
    <text evidence="2">The sequence shown here is derived from an EMBL/GenBank/DDBJ whole genome shotgun (WGS) entry which is preliminary data.</text>
</comment>
<organism evidence="2 3">
    <name type="scientific">Actinomadura chibensis</name>
    <dbReference type="NCBI Taxonomy" id="392828"/>
    <lineage>
        <taxon>Bacteria</taxon>
        <taxon>Bacillati</taxon>
        <taxon>Actinomycetota</taxon>
        <taxon>Actinomycetes</taxon>
        <taxon>Streptosporangiales</taxon>
        <taxon>Thermomonosporaceae</taxon>
        <taxon>Actinomadura</taxon>
    </lineage>
</organism>
<reference evidence="2 3" key="1">
    <citation type="submission" date="2019-08" db="EMBL/GenBank/DDBJ databases">
        <title>Actinomadura sp. nov. CYP1-5 isolated from mountain soil.</title>
        <authorList>
            <person name="Songsumanus A."/>
            <person name="Kuncharoen N."/>
            <person name="Kudo T."/>
            <person name="Yuki M."/>
            <person name="Igarashi Y."/>
            <person name="Tanasupawat S."/>
        </authorList>
    </citation>
    <scope>NUCLEOTIDE SEQUENCE [LARGE SCALE GENOMIC DNA]</scope>
    <source>
        <strain evidence="2 3">JCM 14158</strain>
    </source>
</reference>
<proteinExistence type="predicted"/>
<dbReference type="InterPro" id="IPR029058">
    <property type="entry name" value="AB_hydrolase_fold"/>
</dbReference>
<keyword evidence="3" id="KW-1185">Reference proteome</keyword>
<evidence type="ECO:0000313" key="3">
    <source>
        <dbReference type="Proteomes" id="UP000323380"/>
    </source>
</evidence>
<dbReference type="PANTHER" id="PTHR43433">
    <property type="entry name" value="HYDROLASE, ALPHA/BETA FOLD FAMILY PROTEIN"/>
    <property type="match status" value="1"/>
</dbReference>
<dbReference type="Pfam" id="PF00561">
    <property type="entry name" value="Abhydrolase_1"/>
    <property type="match status" value="1"/>
</dbReference>
<gene>
    <name evidence="2" type="ORF">FXF69_12200</name>
</gene>
<dbReference type="Proteomes" id="UP000323380">
    <property type="component" value="Unassembled WGS sequence"/>
</dbReference>
<dbReference type="SUPFAM" id="SSF53474">
    <property type="entry name" value="alpha/beta-Hydrolases"/>
    <property type="match status" value="1"/>
</dbReference>
<dbReference type="AlphaFoldDB" id="A0A5D0P144"/>